<dbReference type="GO" id="GO:0000981">
    <property type="term" value="F:DNA-binding transcription factor activity, RNA polymerase II-specific"/>
    <property type="evidence" value="ECO:0007669"/>
    <property type="project" value="TreeGrafter"/>
</dbReference>
<feature type="compositionally biased region" description="Polar residues" evidence="4">
    <location>
        <begin position="702"/>
        <end position="714"/>
    </location>
</feature>
<dbReference type="EMBL" id="WWBZ02000022">
    <property type="protein sequence ID" value="KAF4307446.1"/>
    <property type="molecule type" value="Genomic_DNA"/>
</dbReference>
<dbReference type="PANTHER" id="PTHR47424:SF9">
    <property type="entry name" value="TAH-2"/>
    <property type="match status" value="1"/>
</dbReference>
<feature type="region of interest" description="Disordered" evidence="4">
    <location>
        <begin position="159"/>
        <end position="179"/>
    </location>
</feature>
<dbReference type="PANTHER" id="PTHR47424">
    <property type="entry name" value="REGULATORY PROTEIN GAL4"/>
    <property type="match status" value="1"/>
</dbReference>
<evidence type="ECO:0000256" key="3">
    <source>
        <dbReference type="ARBA" id="ARBA00023242"/>
    </source>
</evidence>
<comment type="caution">
    <text evidence="6">The sequence shown here is derived from an EMBL/GenBank/DDBJ whole genome shotgun (WGS) entry which is preliminary data.</text>
</comment>
<dbReference type="Proteomes" id="UP000572817">
    <property type="component" value="Unassembled WGS sequence"/>
</dbReference>
<organism evidence="6 7">
    <name type="scientific">Botryosphaeria dothidea</name>
    <dbReference type="NCBI Taxonomy" id="55169"/>
    <lineage>
        <taxon>Eukaryota</taxon>
        <taxon>Fungi</taxon>
        <taxon>Dikarya</taxon>
        <taxon>Ascomycota</taxon>
        <taxon>Pezizomycotina</taxon>
        <taxon>Dothideomycetes</taxon>
        <taxon>Dothideomycetes incertae sedis</taxon>
        <taxon>Botryosphaeriales</taxon>
        <taxon>Botryosphaeriaceae</taxon>
        <taxon>Botryosphaeria</taxon>
    </lineage>
</organism>
<evidence type="ECO:0000313" key="7">
    <source>
        <dbReference type="Proteomes" id="UP000572817"/>
    </source>
</evidence>
<dbReference type="Pfam" id="PF04082">
    <property type="entry name" value="Fungal_trans"/>
    <property type="match status" value="1"/>
</dbReference>
<keyword evidence="3" id="KW-0539">Nucleus</keyword>
<dbReference type="InterPro" id="IPR007219">
    <property type="entry name" value="XnlR_reg_dom"/>
</dbReference>
<feature type="compositionally biased region" description="Polar residues" evidence="4">
    <location>
        <begin position="92"/>
        <end position="121"/>
    </location>
</feature>
<dbReference type="AlphaFoldDB" id="A0A8H4ITY1"/>
<dbReference type="SMART" id="SM00906">
    <property type="entry name" value="Fungal_trans"/>
    <property type="match status" value="1"/>
</dbReference>
<dbReference type="CDD" id="cd12148">
    <property type="entry name" value="fungal_TF_MHR"/>
    <property type="match status" value="1"/>
</dbReference>
<dbReference type="GO" id="GO:0000978">
    <property type="term" value="F:RNA polymerase II cis-regulatory region sequence-specific DNA binding"/>
    <property type="evidence" value="ECO:0007669"/>
    <property type="project" value="TreeGrafter"/>
</dbReference>
<evidence type="ECO:0000313" key="6">
    <source>
        <dbReference type="EMBL" id="KAF4307446.1"/>
    </source>
</evidence>
<reference evidence="6" key="1">
    <citation type="submission" date="2020-04" db="EMBL/GenBank/DDBJ databases">
        <title>Genome Assembly and Annotation of Botryosphaeria dothidea sdau 11-99, a Latent Pathogen of Apple Fruit Ring Rot in China.</title>
        <authorList>
            <person name="Yu C."/>
            <person name="Diao Y."/>
            <person name="Lu Q."/>
            <person name="Zhao J."/>
            <person name="Cui S."/>
            <person name="Peng C."/>
            <person name="He B."/>
            <person name="Liu H."/>
        </authorList>
    </citation>
    <scope>NUCLEOTIDE SEQUENCE [LARGE SCALE GENOMIC DNA]</scope>
    <source>
        <strain evidence="6">Sdau11-99</strain>
    </source>
</reference>
<feature type="region of interest" description="Disordered" evidence="4">
    <location>
        <begin position="49"/>
        <end position="138"/>
    </location>
</feature>
<accession>A0A8H4ITY1</accession>
<dbReference type="GO" id="GO:0008270">
    <property type="term" value="F:zinc ion binding"/>
    <property type="evidence" value="ECO:0007669"/>
    <property type="project" value="InterPro"/>
</dbReference>
<proteinExistence type="predicted"/>
<dbReference type="InterPro" id="IPR051127">
    <property type="entry name" value="Fungal_SecMet_Regulators"/>
</dbReference>
<evidence type="ECO:0000256" key="4">
    <source>
        <dbReference type="SAM" id="MobiDB-lite"/>
    </source>
</evidence>
<dbReference type="OrthoDB" id="4064873at2759"/>
<name>A0A8H4ITY1_9PEZI</name>
<dbReference type="GO" id="GO:0006351">
    <property type="term" value="P:DNA-templated transcription"/>
    <property type="evidence" value="ECO:0007669"/>
    <property type="project" value="InterPro"/>
</dbReference>
<keyword evidence="1" id="KW-0805">Transcription regulation</keyword>
<feature type="compositionally biased region" description="Polar residues" evidence="4">
    <location>
        <begin position="722"/>
        <end position="740"/>
    </location>
</feature>
<feature type="compositionally biased region" description="Polar residues" evidence="4">
    <location>
        <begin position="66"/>
        <end position="78"/>
    </location>
</feature>
<dbReference type="GO" id="GO:0000435">
    <property type="term" value="P:positive regulation of transcription from RNA polymerase II promoter by galactose"/>
    <property type="evidence" value="ECO:0007669"/>
    <property type="project" value="TreeGrafter"/>
</dbReference>
<feature type="region of interest" description="Disordered" evidence="4">
    <location>
        <begin position="685"/>
        <end position="741"/>
    </location>
</feature>
<dbReference type="GO" id="GO:0005634">
    <property type="term" value="C:nucleus"/>
    <property type="evidence" value="ECO:0007669"/>
    <property type="project" value="TreeGrafter"/>
</dbReference>
<gene>
    <name evidence="6" type="ORF">GTA08_BOTSDO03530</name>
</gene>
<keyword evidence="7" id="KW-1185">Reference proteome</keyword>
<sequence>MLPVFGLLKYERYPGPTFSGHARPARRRSLLASRFLSSEFRKFTCTYIDRDGDAPGDGPPSKKLQTENATANTPSQPSGAGETVKDGAAVNGNHQRSPIVQRSSVASPQQTRPLFRSQETQNRPDHVPSKAPDPLAPTFEPDAIAAAEAAARSLQHFATRVEEVPKPHGTSNTASTDGNDEEAVVYSQMRMLQDPTGRLLYVGDAASLSFLQLLRMMVENVAGPSAFTTDPRRHKITEIPFSLSATMRHTHLLPDKRTAYILVESFFVNTHGFLQIFERHAFTAALERCYSDPLTTEAPWLCLLNLVFAIGLMLATPRPGTPDAAIIDKLHRDHPDRAEVFYMNAKSLNDPLHGFEDADFWSVQALLLMAYYMLVKSKRNTAFALLGMAVRSAYALGLHREETMVIFGQDEQYARRNLWRSLFVMDRFLSFSLGRPVAISEDDCSGDTLRPAQPEEHDTFGFDSAFQTTINQGKTNASALEAAVRSCSVIGRVLKEVYQQRKISTRLAQEIADVCKLWPKALAPQLHWRQAPSACPSQGIAVLHVNLFYCHSIILLTRPFFLYIMNAETQKEMGHHGSNIHARNKYPRMEKFSEACVIASSHSIVLTEAAFEAGYLPRRNPAVMYFLFASALVLLANEFAGLYISREADVCINNAINIMAYCAECDQQASRLFHILETFREVVNQQRERRRRPQPSPANLMGSMNQPTPTQQQFPGAAPRPSVSSEPQHYQRSYQQTANFPGNMGPIAQVPNNPDLNQPAQHQIPSTALSPTITTPVGGSTPHNAVGPSGAAMAPSPAGSNFSGAPPTLSRNLSLSNLLDLNALDSMGGIPSIRSEDGSSGGEEHIDFDALWAWPSNTPAVGSPRMQGEAACILMSPSNRAPSLTESVNAWLRAIEDGDCSHPGSKNYIQGQLRAWIDLRFDIYTRMRAARIRCHDLIQVHLNSVQNNPGQNDDRFAIIRAVARLEELNQRLNVQNMEAAFLCRSLKLRYGLDWQDLDVGKYIKTFTDTTTTVNGNGDVVGALMALGQADITMKTLDDLKAAQDAERQPVEDALQQFKRLDGFGCGS</sequence>
<feature type="domain" description="Xylanolytic transcriptional activator regulatory" evidence="5">
    <location>
        <begin position="382"/>
        <end position="457"/>
    </location>
</feature>
<evidence type="ECO:0000259" key="5">
    <source>
        <dbReference type="SMART" id="SM00906"/>
    </source>
</evidence>
<keyword evidence="2" id="KW-0804">Transcription</keyword>
<evidence type="ECO:0000256" key="1">
    <source>
        <dbReference type="ARBA" id="ARBA00023015"/>
    </source>
</evidence>
<protein>
    <submittedName>
        <fullName evidence="6">Fungal specific transcription factor domain-containing protein</fullName>
    </submittedName>
</protein>
<evidence type="ECO:0000256" key="2">
    <source>
        <dbReference type="ARBA" id="ARBA00023163"/>
    </source>
</evidence>